<feature type="domain" description="PKD/Chitinase" evidence="2">
    <location>
        <begin position="1168"/>
        <end position="1253"/>
    </location>
</feature>
<sequence precursor="true">MRLRKNRTGRKFLSAALVLALLTSLFPSGTALGFISTRNYGWILGLWNPDTQKVEPANTSVIKWNSMDCYTVGPWDVRLNGSTVGTIIQFVDKQRIRDNGYPMVGEPQWDAWIALANGNRDYVRQALQSQSWKLYPPVGETRFANFVRLIELCGGKGGTYDVANHYMTIYTSVPPYVTLLADKTQVNVGDTVTFTLKAQTNTFWNQYIDLSFAGAGKTYINSQRYYAKHVETTYTVKMEQEGVFEFRLLARDSVWRSTAKSIYIAVGSNQPPPPPPEDDGGDYEPPPPPPNQPPDAYFTWPSEAYEGEQVTVTDRSSDPDGTIVSRKWTILPATAGVTQNLGSSGGTVTFNVYGEYTLRLTVTDDDGAQDSYSRSIFIKQPIPWANLDISGTLKENRKVIIDWSRSGSPAMYPLDPARDELVIEPVSGGTASDIKLGTRTDRVQEVLFKQPGTYRVKVRVYNAKYASAWAVQDIVIAPDDPPVANFTTSVYVLRDPADSVAGSAYATIKLTDRSYSPDSDIITQRVWKYRFDSNNDGSFLDETWTVLDDGNNTAPTLRTSHVGKYLFELEVKEGFGQPTIPEFIDDSDYRTATTINKPAYEKTTEVINIPPVTSFVARTQPKADVAVVVGETDPAKIANINNDVNSYVLPKLLAKDVDAKVTVSRAIVESSNIVSDPSLEQGSPYWFWGGYVYTDSFTSFQSVVKHSGNKSLLINPDGSTWSYGKVQEISGWVPGDKLKLSAYINVQSYTKGLVNVDLFGFDSYNRVVWDTTGITIGRTTNGFEYFETVPEAIPSNVTRLYVRLFADQYPVLTVYLDDIAVKKVSPKPIEQVLNELTWRDNAQKFLVYLSDDIAFKNIESYSNIVSLSSSFAGNYGISGGNTAAGGEVWDIYYYWAKMRAIDFGKSYKKSDIFSISVTGYTGGGSTIWEDIQVYVSPDNVNWSRVGSFKATAYKHQTLTVYGNNLPYDTIRYVKATQDRCLDRLYVDVALPDFQSVEATDFASNLSAKQVNYSVLGTELNKAEADFIISKDSSGGAFFYNTNITSALDSLGNYIASQVSLEPGELVKYVLLNESIAYEPHYSDYEDDPKYADNWYYVHDPDYVDNNSGYSFYHNKILSSPVSLFDKVGKYDITYKAQDNPVNGDLRFLDYMLWSNPVPTSIIVHRKPVADFTAQPGTLNITDLSYDPDFQYRRPDKGIVEWEWKWKPTPASTWTLGSPNGITAPGTYDVYLRVQDCYGVWSDPVIKTITVTDPNRPPVAAFTWTPAVIYEGDDVTLTNQSYDPDGDPITYQWTVFDPQGVTRTYTTKNVTLSNVLPGTWWVTLRVWDNHGSTGVVTKSFVVNRLGINGYVQHTPDWNKNRIAYNQYHTGTDNLPRGYNVFWAGERFVLTAATTDTGSSATKAVSVTATLLNNGITSTLTSTDRVNWTGDMWQPDFEQLPDGTYTFRFRVTYSNGVVKTDDAAIIISGSWQDYFRYHRSQ</sequence>
<feature type="domain" description="PKD/Chitinase" evidence="2">
    <location>
        <begin position="295"/>
        <end position="381"/>
    </location>
</feature>
<evidence type="ECO:0000259" key="2">
    <source>
        <dbReference type="SMART" id="SM00089"/>
    </source>
</evidence>
<proteinExistence type="predicted"/>
<feature type="compositionally biased region" description="Pro residues" evidence="1">
    <location>
        <begin position="284"/>
        <end position="293"/>
    </location>
</feature>
<dbReference type="Pfam" id="PF22352">
    <property type="entry name" value="K319L-like_PKD"/>
    <property type="match status" value="1"/>
</dbReference>
<keyword evidence="4" id="KW-1185">Reference proteome</keyword>
<dbReference type="InterPro" id="IPR022409">
    <property type="entry name" value="PKD/Chitinase_dom"/>
</dbReference>
<dbReference type="Proteomes" id="UP000037175">
    <property type="component" value="Unassembled WGS sequence"/>
</dbReference>
<evidence type="ECO:0000313" key="3">
    <source>
        <dbReference type="EMBL" id="KNZ70329.1"/>
    </source>
</evidence>
<dbReference type="Pfam" id="PF18911">
    <property type="entry name" value="PKD_4"/>
    <property type="match status" value="1"/>
</dbReference>
<dbReference type="SUPFAM" id="SSF49299">
    <property type="entry name" value="PKD domain"/>
    <property type="match status" value="3"/>
</dbReference>
<protein>
    <submittedName>
        <fullName evidence="3">PKD domain protein</fullName>
    </submittedName>
</protein>
<dbReference type="Gene3D" id="2.60.40.10">
    <property type="entry name" value="Immunoglobulins"/>
    <property type="match status" value="3"/>
</dbReference>
<accession>A0A0L6W5F7</accession>
<dbReference type="InterPro" id="IPR000601">
    <property type="entry name" value="PKD_dom"/>
</dbReference>
<dbReference type="Gene3D" id="2.60.120.260">
    <property type="entry name" value="Galactose-binding domain-like"/>
    <property type="match status" value="1"/>
</dbReference>
<dbReference type="SMART" id="SM00089">
    <property type="entry name" value="PKD"/>
    <property type="match status" value="4"/>
</dbReference>
<gene>
    <name evidence="3" type="ORF">Tfer_0889</name>
</gene>
<comment type="caution">
    <text evidence="3">The sequence shown here is derived from an EMBL/GenBank/DDBJ whole genome shotgun (WGS) entry which is preliminary data.</text>
</comment>
<name>A0A0L6W5F7_9FIRM</name>
<organism evidence="3 4">
    <name type="scientific">Thermincola ferriacetica</name>
    <dbReference type="NCBI Taxonomy" id="281456"/>
    <lineage>
        <taxon>Bacteria</taxon>
        <taxon>Bacillati</taxon>
        <taxon>Bacillota</taxon>
        <taxon>Clostridia</taxon>
        <taxon>Eubacteriales</taxon>
        <taxon>Thermincolaceae</taxon>
        <taxon>Thermincola</taxon>
    </lineage>
</organism>
<dbReference type="InterPro" id="IPR035986">
    <property type="entry name" value="PKD_dom_sf"/>
</dbReference>
<feature type="domain" description="PKD/Chitinase" evidence="2">
    <location>
        <begin position="176"/>
        <end position="267"/>
    </location>
</feature>
<evidence type="ECO:0000256" key="1">
    <source>
        <dbReference type="SAM" id="MobiDB-lite"/>
    </source>
</evidence>
<dbReference type="CDD" id="cd00146">
    <property type="entry name" value="PKD"/>
    <property type="match status" value="2"/>
</dbReference>
<dbReference type="RefSeq" id="WP_052217041.1">
    <property type="nucleotide sequence ID" value="NZ_LGTE01000004.1"/>
</dbReference>
<dbReference type="PATRIC" id="fig|281456.6.peg.942"/>
<reference evidence="4" key="1">
    <citation type="submission" date="2015-07" db="EMBL/GenBank/DDBJ databases">
        <title>Complete Genome of Thermincola ferriacetica strain Z-0001T.</title>
        <authorList>
            <person name="Lusk B."/>
            <person name="Badalamenti J.P."/>
            <person name="Parameswaran P."/>
            <person name="Bond D.R."/>
            <person name="Torres C.I."/>
        </authorList>
    </citation>
    <scope>NUCLEOTIDE SEQUENCE [LARGE SCALE GENOMIC DNA]</scope>
    <source>
        <strain evidence="4">Z-0001</strain>
    </source>
</reference>
<dbReference type="InterPro" id="IPR013783">
    <property type="entry name" value="Ig-like_fold"/>
</dbReference>
<dbReference type="EMBL" id="LGTE01000004">
    <property type="protein sequence ID" value="KNZ70329.1"/>
    <property type="molecule type" value="Genomic_DNA"/>
</dbReference>
<evidence type="ECO:0000313" key="4">
    <source>
        <dbReference type="Proteomes" id="UP000037175"/>
    </source>
</evidence>
<feature type="region of interest" description="Disordered" evidence="1">
    <location>
        <begin position="265"/>
        <end position="296"/>
    </location>
</feature>
<feature type="domain" description="PKD/Chitinase" evidence="2">
    <location>
        <begin position="1258"/>
        <end position="1344"/>
    </location>
</feature>